<organism evidence="19 20">
    <name type="scientific">Astyanax mexicanus</name>
    <name type="common">Blind cave fish</name>
    <name type="synonym">Astyanax fasciatus mexicanus</name>
    <dbReference type="NCBI Taxonomy" id="7994"/>
    <lineage>
        <taxon>Eukaryota</taxon>
        <taxon>Metazoa</taxon>
        <taxon>Chordata</taxon>
        <taxon>Craniata</taxon>
        <taxon>Vertebrata</taxon>
        <taxon>Euteleostomi</taxon>
        <taxon>Actinopterygii</taxon>
        <taxon>Neopterygii</taxon>
        <taxon>Teleostei</taxon>
        <taxon>Ostariophysi</taxon>
        <taxon>Characiformes</taxon>
        <taxon>Characoidei</taxon>
        <taxon>Acestrorhamphidae</taxon>
        <taxon>Acestrorhamphinae</taxon>
        <taxon>Astyanax</taxon>
    </lineage>
</organism>
<feature type="region of interest" description="Disordered" evidence="18">
    <location>
        <begin position="388"/>
        <end position="411"/>
    </location>
</feature>
<dbReference type="Proteomes" id="UP000018467">
    <property type="component" value="Unassembled WGS sequence"/>
</dbReference>
<reference evidence="20" key="1">
    <citation type="submission" date="2013-03" db="EMBL/GenBank/DDBJ databases">
        <authorList>
            <person name="Jeffery W."/>
            <person name="Warren W."/>
            <person name="Wilson R.K."/>
        </authorList>
    </citation>
    <scope>NUCLEOTIDE SEQUENCE</scope>
    <source>
        <strain evidence="20">female</strain>
    </source>
</reference>
<evidence type="ECO:0000256" key="6">
    <source>
        <dbReference type="ARBA" id="ARBA00022737"/>
    </source>
</evidence>
<sequence>MAASVLQRFLLPVRTAGKISAHRETGRRCLLSAAYTDTKVWEQRQTEPQSLGELASLMDRSYERKFPVSSLTISRTVDCISSKEEIDQTEYYLYKFRHSPNCWYLRDWTVHSWFRQCLKHGAREKAIHTLKNKVQFGMFPDEFTFNLLIDSYLKDKDYKGACSVVEEVMLQEAFTQPTTQIVSLFALSKYLATKPDLSWQEERNVGAALMLAGLEQENSVGISAQLLGHALIGKVEMARGIHVVFHQMPLIWTPGYLGRSLAVMERVCTDTGDLKLSTEVLDYLQTILQELSSTPSETAEENTAENQADDSIDEEDELERAKLPQYTAKFKELREQLQAQGKEDSSSLEALTSNLAQEKLSAFEQLDVAEYQKRVQDWEAERRQLVEREKEMREKAEQERLARQAARQAAQ</sequence>
<dbReference type="InterPro" id="IPR019266">
    <property type="entry name" value="Ribosomal_mS27"/>
</dbReference>
<keyword evidence="4" id="KW-0820">tRNA-binding</keyword>
<keyword evidence="3" id="KW-0963">Cytoplasm</keyword>
<evidence type="ECO:0000256" key="7">
    <source>
        <dbReference type="ARBA" id="ARBA00022845"/>
    </source>
</evidence>
<keyword evidence="6" id="KW-0677">Repeat</keyword>
<dbReference type="GO" id="GO:0005743">
    <property type="term" value="C:mitochondrial inner membrane"/>
    <property type="evidence" value="ECO:0007669"/>
    <property type="project" value="UniProtKB-ARBA"/>
</dbReference>
<dbReference type="GO" id="GO:0019843">
    <property type="term" value="F:rRNA binding"/>
    <property type="evidence" value="ECO:0007669"/>
    <property type="project" value="UniProtKB-KW"/>
</dbReference>
<comment type="subcellular location">
    <subcellularLocation>
        <location evidence="2">Cytoplasm</location>
    </subcellularLocation>
    <subcellularLocation>
        <location evidence="1">Mitochondrion</location>
    </subcellularLocation>
</comment>
<accession>W5KFT8</accession>
<evidence type="ECO:0000256" key="16">
    <source>
        <dbReference type="ARBA" id="ARBA00074987"/>
    </source>
</evidence>
<dbReference type="GO" id="GO:0006417">
    <property type="term" value="P:regulation of translation"/>
    <property type="evidence" value="ECO:0007669"/>
    <property type="project" value="UniProtKB-KW"/>
</dbReference>
<name>W5KFT8_ASTMX</name>
<dbReference type="PANTHER" id="PTHR21393:SF0">
    <property type="entry name" value="SMALL RIBOSOMAL SUBUNIT PROTEIN MS27"/>
    <property type="match status" value="1"/>
</dbReference>
<evidence type="ECO:0000256" key="11">
    <source>
        <dbReference type="ARBA" id="ARBA00023054"/>
    </source>
</evidence>
<dbReference type="Bgee" id="ENSAMXG00000006286">
    <property type="expression patterns" value="Expressed in embryo and 13 other cell types or tissues"/>
</dbReference>
<dbReference type="PANTHER" id="PTHR21393">
    <property type="entry name" value="MITOCHONDRIAL 28S RIBOSOMAL PROTEIN S27"/>
    <property type="match status" value="1"/>
</dbReference>
<feature type="region of interest" description="Disordered" evidence="18">
    <location>
        <begin position="292"/>
        <end position="315"/>
    </location>
</feature>
<dbReference type="Pfam" id="PF10037">
    <property type="entry name" value="MRP-S27"/>
    <property type="match status" value="1"/>
</dbReference>
<protein>
    <recommendedName>
        <fullName evidence="15">Small ribosomal subunit protein mS27</fullName>
    </recommendedName>
    <alternativeName>
        <fullName evidence="17">28S ribosomal protein S27, mitochondrial</fullName>
    </alternativeName>
    <alternativeName>
        <fullName evidence="16">Mitochondrial ribosomal protein S27</fullName>
    </alternativeName>
</protein>
<evidence type="ECO:0000256" key="5">
    <source>
        <dbReference type="ARBA" id="ARBA00022730"/>
    </source>
</evidence>
<evidence type="ECO:0000256" key="12">
    <source>
        <dbReference type="ARBA" id="ARBA00023128"/>
    </source>
</evidence>
<keyword evidence="5" id="KW-0699">rRNA-binding</keyword>
<keyword evidence="13" id="KW-0687">Ribonucleoprotein</keyword>
<evidence type="ECO:0000256" key="18">
    <source>
        <dbReference type="SAM" id="MobiDB-lite"/>
    </source>
</evidence>
<dbReference type="AlphaFoldDB" id="W5KFT8"/>
<comment type="similarity">
    <text evidence="14">Belongs to the mitochondrion-specific ribosomal protein mS27 family.</text>
</comment>
<feature type="compositionally biased region" description="Basic and acidic residues" evidence="18">
    <location>
        <begin position="388"/>
        <end position="402"/>
    </location>
</feature>
<evidence type="ECO:0000256" key="17">
    <source>
        <dbReference type="ARBA" id="ARBA00075386"/>
    </source>
</evidence>
<reference evidence="19" key="3">
    <citation type="submission" date="2025-08" db="UniProtKB">
        <authorList>
            <consortium name="Ensembl"/>
        </authorList>
    </citation>
    <scope>IDENTIFICATION</scope>
</reference>
<dbReference type="GO" id="GO:0000049">
    <property type="term" value="F:tRNA binding"/>
    <property type="evidence" value="ECO:0007669"/>
    <property type="project" value="UniProtKB-KW"/>
</dbReference>
<keyword evidence="12" id="KW-0496">Mitochondrion</keyword>
<dbReference type="STRING" id="7994.ENSAMXP00000006449"/>
<keyword evidence="7" id="KW-0810">Translation regulation</keyword>
<evidence type="ECO:0000256" key="1">
    <source>
        <dbReference type="ARBA" id="ARBA00004173"/>
    </source>
</evidence>
<evidence type="ECO:0000256" key="15">
    <source>
        <dbReference type="ARBA" id="ARBA00069223"/>
    </source>
</evidence>
<evidence type="ECO:0000256" key="4">
    <source>
        <dbReference type="ARBA" id="ARBA00022555"/>
    </source>
</evidence>
<reference evidence="20" key="2">
    <citation type="journal article" date="2014" name="Nat. Commun.">
        <title>The cavefish genome reveals candidate genes for eye loss.</title>
        <authorList>
            <person name="McGaugh S.E."/>
            <person name="Gross J.B."/>
            <person name="Aken B."/>
            <person name="Blin M."/>
            <person name="Borowsky R."/>
            <person name="Chalopin D."/>
            <person name="Hinaux H."/>
            <person name="Jeffery W.R."/>
            <person name="Keene A."/>
            <person name="Ma L."/>
            <person name="Minx P."/>
            <person name="Murphy D."/>
            <person name="O'Quin K.E."/>
            <person name="Retaux S."/>
            <person name="Rohner N."/>
            <person name="Searle S.M."/>
            <person name="Stahl B.A."/>
            <person name="Tabin C."/>
            <person name="Volff J.N."/>
            <person name="Yoshizawa M."/>
            <person name="Warren W.C."/>
        </authorList>
    </citation>
    <scope>NUCLEOTIDE SEQUENCE [LARGE SCALE GENOMIC DNA]</scope>
    <source>
        <strain evidence="20">female</strain>
    </source>
</reference>
<dbReference type="Ensembl" id="ENSAMXT00000006449.2">
    <property type="protein sequence ID" value="ENSAMXP00000006449.2"/>
    <property type="gene ID" value="ENSAMXG00000006286.2"/>
</dbReference>
<dbReference type="InParanoid" id="W5KFT8"/>
<evidence type="ECO:0000256" key="3">
    <source>
        <dbReference type="ARBA" id="ARBA00022490"/>
    </source>
</evidence>
<dbReference type="HOGENOM" id="CLU_065381_0_0_1"/>
<evidence type="ECO:0000256" key="2">
    <source>
        <dbReference type="ARBA" id="ARBA00004496"/>
    </source>
</evidence>
<dbReference type="GO" id="GO:0005763">
    <property type="term" value="C:mitochondrial small ribosomal subunit"/>
    <property type="evidence" value="ECO:0007669"/>
    <property type="project" value="UniProtKB-ARBA"/>
</dbReference>
<keyword evidence="10" id="KW-0689">Ribosomal protein</keyword>
<dbReference type="GeneTree" id="ENSGT00390000007246"/>
<keyword evidence="11" id="KW-0175">Coiled coil</keyword>
<evidence type="ECO:0000256" key="13">
    <source>
        <dbReference type="ARBA" id="ARBA00023274"/>
    </source>
</evidence>
<dbReference type="eggNOG" id="KOG4570">
    <property type="taxonomic scope" value="Eukaryota"/>
</dbReference>
<evidence type="ECO:0000313" key="20">
    <source>
        <dbReference type="Proteomes" id="UP000018467"/>
    </source>
</evidence>
<keyword evidence="9" id="KW-0809">Transit peptide</keyword>
<keyword evidence="8" id="KW-0694">RNA-binding</keyword>
<evidence type="ECO:0000256" key="14">
    <source>
        <dbReference type="ARBA" id="ARBA00061536"/>
    </source>
</evidence>
<evidence type="ECO:0000256" key="9">
    <source>
        <dbReference type="ARBA" id="ARBA00022946"/>
    </source>
</evidence>
<evidence type="ECO:0000256" key="10">
    <source>
        <dbReference type="ARBA" id="ARBA00022980"/>
    </source>
</evidence>
<proteinExistence type="inferred from homology"/>
<dbReference type="InterPro" id="IPR034913">
    <property type="entry name" value="mS27/PTCD2"/>
</dbReference>
<reference evidence="19" key="4">
    <citation type="submission" date="2025-09" db="UniProtKB">
        <authorList>
            <consortium name="Ensembl"/>
        </authorList>
    </citation>
    <scope>IDENTIFICATION</scope>
</reference>
<dbReference type="InterPro" id="IPR011990">
    <property type="entry name" value="TPR-like_helical_dom_sf"/>
</dbReference>
<evidence type="ECO:0000313" key="19">
    <source>
        <dbReference type="Ensembl" id="ENSAMXP00000006449.2"/>
    </source>
</evidence>
<dbReference type="Gene3D" id="1.25.40.10">
    <property type="entry name" value="Tetratricopeptide repeat domain"/>
    <property type="match status" value="1"/>
</dbReference>
<dbReference type="FunFam" id="1.25.40.10:FF:000232">
    <property type="entry name" value="28S ribosomal protein S27, mitochondrial"/>
    <property type="match status" value="1"/>
</dbReference>
<feature type="compositionally biased region" description="Acidic residues" evidence="18">
    <location>
        <begin position="298"/>
        <end position="315"/>
    </location>
</feature>
<keyword evidence="20" id="KW-1185">Reference proteome</keyword>
<evidence type="ECO:0000256" key="8">
    <source>
        <dbReference type="ARBA" id="ARBA00022884"/>
    </source>
</evidence>